<gene>
    <name evidence="1" type="ORF">RJT34_13618</name>
</gene>
<comment type="caution">
    <text evidence="1">The sequence shown here is derived from an EMBL/GenBank/DDBJ whole genome shotgun (WGS) entry which is preliminary data.</text>
</comment>
<sequence length="89" mass="10198">MQCLHTFFGIEVSCLNSYQCIFWGFGRSNCFGYSRSLSLQGADILDQPRTYSCWPGYCSKQTNESFSTPNILLSQRKVIPFGKCLIPYF</sequence>
<dbReference type="EMBL" id="JAYKXN010000003">
    <property type="protein sequence ID" value="KAK7302722.1"/>
    <property type="molecule type" value="Genomic_DNA"/>
</dbReference>
<keyword evidence="2" id="KW-1185">Reference proteome</keyword>
<evidence type="ECO:0000313" key="2">
    <source>
        <dbReference type="Proteomes" id="UP001359559"/>
    </source>
</evidence>
<reference evidence="1 2" key="1">
    <citation type="submission" date="2024-01" db="EMBL/GenBank/DDBJ databases">
        <title>The genomes of 5 underutilized Papilionoideae crops provide insights into root nodulation and disease resistance.</title>
        <authorList>
            <person name="Yuan L."/>
        </authorList>
    </citation>
    <scope>NUCLEOTIDE SEQUENCE [LARGE SCALE GENOMIC DNA]</scope>
    <source>
        <strain evidence="1">LY-2023</strain>
        <tissue evidence="1">Leaf</tissue>
    </source>
</reference>
<name>A0AAN9JRV7_CLITE</name>
<dbReference type="Proteomes" id="UP001359559">
    <property type="component" value="Unassembled WGS sequence"/>
</dbReference>
<dbReference type="AlphaFoldDB" id="A0AAN9JRV7"/>
<accession>A0AAN9JRV7</accession>
<organism evidence="1 2">
    <name type="scientific">Clitoria ternatea</name>
    <name type="common">Butterfly pea</name>
    <dbReference type="NCBI Taxonomy" id="43366"/>
    <lineage>
        <taxon>Eukaryota</taxon>
        <taxon>Viridiplantae</taxon>
        <taxon>Streptophyta</taxon>
        <taxon>Embryophyta</taxon>
        <taxon>Tracheophyta</taxon>
        <taxon>Spermatophyta</taxon>
        <taxon>Magnoliopsida</taxon>
        <taxon>eudicotyledons</taxon>
        <taxon>Gunneridae</taxon>
        <taxon>Pentapetalae</taxon>
        <taxon>rosids</taxon>
        <taxon>fabids</taxon>
        <taxon>Fabales</taxon>
        <taxon>Fabaceae</taxon>
        <taxon>Papilionoideae</taxon>
        <taxon>50 kb inversion clade</taxon>
        <taxon>NPAAA clade</taxon>
        <taxon>indigoferoid/millettioid clade</taxon>
        <taxon>Phaseoleae</taxon>
        <taxon>Clitoria</taxon>
    </lineage>
</organism>
<protein>
    <submittedName>
        <fullName evidence="1">Uncharacterized protein</fullName>
    </submittedName>
</protein>
<proteinExistence type="predicted"/>
<evidence type="ECO:0000313" key="1">
    <source>
        <dbReference type="EMBL" id="KAK7302722.1"/>
    </source>
</evidence>